<dbReference type="Proteomes" id="UP000292958">
    <property type="component" value="Unassembled WGS sequence"/>
</dbReference>
<reference evidence="1 2" key="1">
    <citation type="submission" date="2019-02" db="EMBL/GenBank/DDBJ databases">
        <title>Genomic Encyclopedia of Archaeal and Bacterial Type Strains, Phase II (KMG-II): from individual species to whole genera.</title>
        <authorList>
            <person name="Goeker M."/>
        </authorList>
    </citation>
    <scope>NUCLEOTIDE SEQUENCE [LARGE SCALE GENOMIC DNA]</scope>
    <source>
        <strain evidence="1 2">DSM 18101</strain>
    </source>
</reference>
<dbReference type="EMBL" id="SHKW01000001">
    <property type="protein sequence ID" value="RZU39330.1"/>
    <property type="molecule type" value="Genomic_DNA"/>
</dbReference>
<protein>
    <submittedName>
        <fullName evidence="1">Uncharacterized protein</fullName>
    </submittedName>
</protein>
<proteinExistence type="predicted"/>
<gene>
    <name evidence="1" type="ORF">BDD14_0699</name>
</gene>
<accession>A0A4Q7YPH3</accession>
<keyword evidence="2" id="KW-1185">Reference proteome</keyword>
<evidence type="ECO:0000313" key="1">
    <source>
        <dbReference type="EMBL" id="RZU39330.1"/>
    </source>
</evidence>
<sequence length="162" mass="16596">MAVTPFVPVPSKAVVLGAGTTLSILGPTGVTPAATPTHIGELNDFKFDGWKTSTTNNTNFDSGQITQKLGTLFDYGTLSGTYNNIANDPGQVALLAAAKSGVAYDFVLQLPVNALAGQTTQGNSYAISAIVTEAGGFDISQTKVSQCSFTLDINSVTVTAGS</sequence>
<organism evidence="1 2">
    <name type="scientific">Edaphobacter modestus</name>
    <dbReference type="NCBI Taxonomy" id="388466"/>
    <lineage>
        <taxon>Bacteria</taxon>
        <taxon>Pseudomonadati</taxon>
        <taxon>Acidobacteriota</taxon>
        <taxon>Terriglobia</taxon>
        <taxon>Terriglobales</taxon>
        <taxon>Acidobacteriaceae</taxon>
        <taxon>Edaphobacter</taxon>
    </lineage>
</organism>
<evidence type="ECO:0000313" key="2">
    <source>
        <dbReference type="Proteomes" id="UP000292958"/>
    </source>
</evidence>
<name>A0A4Q7YPH3_9BACT</name>
<dbReference type="AlphaFoldDB" id="A0A4Q7YPH3"/>
<dbReference type="RefSeq" id="WP_165419905.1">
    <property type="nucleotide sequence ID" value="NZ_SHKW01000001.1"/>
</dbReference>
<dbReference type="Gene3D" id="4.10.410.40">
    <property type="match status" value="1"/>
</dbReference>
<comment type="caution">
    <text evidence="1">The sequence shown here is derived from an EMBL/GenBank/DDBJ whole genome shotgun (WGS) entry which is preliminary data.</text>
</comment>